<gene>
    <name evidence="3" type="primary">SCAF1</name>
    <name evidence="3" type="ORF">SK128_003653</name>
</gene>
<evidence type="ECO:0000256" key="1">
    <source>
        <dbReference type="SAM" id="MobiDB-lite"/>
    </source>
</evidence>
<dbReference type="InterPro" id="IPR057031">
    <property type="entry name" value="SFR19-like_C"/>
</dbReference>
<dbReference type="AlphaFoldDB" id="A0AAN9AB22"/>
<dbReference type="PANTHER" id="PTHR12618:SF20">
    <property type="entry name" value="PHD AND RING FINGER DOMAIN-CONTAINING PROTEIN 1"/>
    <property type="match status" value="1"/>
</dbReference>
<dbReference type="EMBL" id="JAXCGZ010005664">
    <property type="protein sequence ID" value="KAK7081264.1"/>
    <property type="molecule type" value="Genomic_DNA"/>
</dbReference>
<reference evidence="3 4" key="1">
    <citation type="submission" date="2023-11" db="EMBL/GenBank/DDBJ databases">
        <title>Halocaridina rubra genome assembly.</title>
        <authorList>
            <person name="Smith C."/>
        </authorList>
    </citation>
    <scope>NUCLEOTIDE SEQUENCE [LARGE SCALE GENOMIC DNA]</scope>
    <source>
        <strain evidence="3">EP-1</strain>
        <tissue evidence="3">Whole</tissue>
    </source>
</reference>
<evidence type="ECO:0000313" key="4">
    <source>
        <dbReference type="Proteomes" id="UP001381693"/>
    </source>
</evidence>
<protein>
    <submittedName>
        <fullName evidence="3">Splicing factor, arginine serine-rich</fullName>
    </submittedName>
</protein>
<feature type="region of interest" description="Disordered" evidence="1">
    <location>
        <begin position="194"/>
        <end position="233"/>
    </location>
</feature>
<feature type="domain" description="SFR19-like C-terminal" evidence="2">
    <location>
        <begin position="115"/>
        <end position="196"/>
    </location>
</feature>
<evidence type="ECO:0000313" key="3">
    <source>
        <dbReference type="EMBL" id="KAK7081264.1"/>
    </source>
</evidence>
<keyword evidence="4" id="KW-1185">Reference proteome</keyword>
<organism evidence="3 4">
    <name type="scientific">Halocaridina rubra</name>
    <name type="common">Hawaiian red shrimp</name>
    <dbReference type="NCBI Taxonomy" id="373956"/>
    <lineage>
        <taxon>Eukaryota</taxon>
        <taxon>Metazoa</taxon>
        <taxon>Ecdysozoa</taxon>
        <taxon>Arthropoda</taxon>
        <taxon>Crustacea</taxon>
        <taxon>Multicrustacea</taxon>
        <taxon>Malacostraca</taxon>
        <taxon>Eumalacostraca</taxon>
        <taxon>Eucarida</taxon>
        <taxon>Decapoda</taxon>
        <taxon>Pleocyemata</taxon>
        <taxon>Caridea</taxon>
        <taxon>Atyoidea</taxon>
        <taxon>Atyidae</taxon>
        <taxon>Halocaridina</taxon>
    </lineage>
</organism>
<feature type="compositionally biased region" description="Low complexity" evidence="1">
    <location>
        <begin position="12"/>
        <end position="23"/>
    </location>
</feature>
<feature type="region of interest" description="Disordered" evidence="1">
    <location>
        <begin position="1"/>
        <end position="112"/>
    </location>
</feature>
<evidence type="ECO:0000259" key="2">
    <source>
        <dbReference type="Pfam" id="PF23030"/>
    </source>
</evidence>
<sequence>MTHTDVIDMDLDSPNSPDSSDVSDIFEPPSPHSTHQSEKPSPKKLKSQTKSTPVKSSKSGPVDKFDSLFGSGAARPTSRKHSTPHKHNKHGKSKGKQPVKKDGNEEDIPNSAVDLQVKEKFLKKVQRQERVVEEVKLSLKPFYNKKTISKDDYKEIMRKCVQKVCHNKSGEINPTKIRGLVQGYIRKVKYYKKKQNGPGDQLPVKPTPTDPLPPGFAMIQKVTKPPTPIKSKA</sequence>
<comment type="caution">
    <text evidence="3">The sequence shown here is derived from an EMBL/GenBank/DDBJ whole genome shotgun (WGS) entry which is preliminary data.</text>
</comment>
<name>A0AAN9AB22_HALRR</name>
<dbReference type="PANTHER" id="PTHR12618">
    <property type="entry name" value="PHD AND RING FINGER DOMAIN-CONTAINING PROTEIN 1"/>
    <property type="match status" value="1"/>
</dbReference>
<feature type="compositionally biased region" description="Pro residues" evidence="1">
    <location>
        <begin position="205"/>
        <end position="214"/>
    </location>
</feature>
<feature type="compositionally biased region" description="Polar residues" evidence="1">
    <location>
        <begin position="48"/>
        <end position="59"/>
    </location>
</feature>
<proteinExistence type="predicted"/>
<accession>A0AAN9AB22</accession>
<dbReference type="Proteomes" id="UP001381693">
    <property type="component" value="Unassembled WGS sequence"/>
</dbReference>
<dbReference type="InterPro" id="IPR047157">
    <property type="entry name" value="PHRF1/Atg35"/>
</dbReference>
<dbReference type="Pfam" id="PF23030">
    <property type="entry name" value="SCAF11-like_C"/>
    <property type="match status" value="1"/>
</dbReference>
<feature type="compositionally biased region" description="Basic residues" evidence="1">
    <location>
        <begin position="77"/>
        <end position="98"/>
    </location>
</feature>